<dbReference type="PANTHER" id="PTHR10587:SF125">
    <property type="entry name" value="POLYSACCHARIDE DEACETYLASE YHEN-RELATED"/>
    <property type="match status" value="1"/>
</dbReference>
<comment type="caution">
    <text evidence="3">The sequence shown here is derived from an EMBL/GenBank/DDBJ whole genome shotgun (WGS) entry which is preliminary data.</text>
</comment>
<sequence length="502" mass="53714">MIRRRIVRAVIAIVFAVSAAAWSGWFVDRGEAAEEASVDEQVWLESSPAAADVAGQAAVEAGSTVDIEGEARVVQADADADKETTTGNQPVIIKAGSSGYVPDSGSAPSKDNSTKTLPDKPAGKTVYLTFDDGPSKLTPQVLDILKKEGIKATFFVLGEHVNEHPDLLKRIVEEGHTVGNHTYDHQYKELYNSFGEFARQIVKTEEALQAAAGIRTKLVRAPGGTYGNFDQSYFDAMTKAGYTMFDWNVDSGDSVRVGVPAAEIIKNIHNSKLSDETVVLLHDSSIHGESVKALPEIIRYYKEKGYTFAPLTEAVKPVTFRLADKLKWSRPKATSAEETSVREGLEAKGASPFVFSGELEASAGKAASAETGSTTAAAQDGQELVVYAADRTLIFEPGAYWAHGEGDWLIPLRDMIEALNGKLSWSASDRKVRIVLPSGTSFDLKTGDGQPGIVQQGKVYASLREVLLQIEGKPVEAVQNGNQIVFGNGGNASTTSTASAAA</sequence>
<dbReference type="PANTHER" id="PTHR10587">
    <property type="entry name" value="GLYCOSYL TRANSFERASE-RELATED"/>
    <property type="match status" value="1"/>
</dbReference>
<dbReference type="GO" id="GO:0016810">
    <property type="term" value="F:hydrolase activity, acting on carbon-nitrogen (but not peptide) bonds"/>
    <property type="evidence" value="ECO:0007669"/>
    <property type="project" value="InterPro"/>
</dbReference>
<dbReference type="AlphaFoldDB" id="A0A2V2YP91"/>
<dbReference type="CDD" id="cd10944">
    <property type="entry name" value="CE4_SmPgdA_like"/>
    <property type="match status" value="1"/>
</dbReference>
<evidence type="ECO:0000256" key="1">
    <source>
        <dbReference type="SAM" id="MobiDB-lite"/>
    </source>
</evidence>
<dbReference type="Proteomes" id="UP000246635">
    <property type="component" value="Unassembled WGS sequence"/>
</dbReference>
<dbReference type="PROSITE" id="PS51677">
    <property type="entry name" value="NODB"/>
    <property type="match status" value="1"/>
</dbReference>
<dbReference type="Pfam" id="PF01522">
    <property type="entry name" value="Polysacc_deac_1"/>
    <property type="match status" value="1"/>
</dbReference>
<evidence type="ECO:0000259" key="2">
    <source>
        <dbReference type="PROSITE" id="PS51677"/>
    </source>
</evidence>
<dbReference type="InterPro" id="IPR011330">
    <property type="entry name" value="Glyco_hydro/deAcase_b/a-brl"/>
</dbReference>
<feature type="region of interest" description="Disordered" evidence="1">
    <location>
        <begin position="76"/>
        <end position="121"/>
    </location>
</feature>
<dbReference type="RefSeq" id="WP_110045696.1">
    <property type="nucleotide sequence ID" value="NZ_CP054612.1"/>
</dbReference>
<protein>
    <submittedName>
        <fullName evidence="3">Peptidoglycan/xylan/chitin deacetylase (PgdA/CDA1 family)</fullName>
    </submittedName>
</protein>
<proteinExistence type="predicted"/>
<dbReference type="Gene3D" id="3.20.20.370">
    <property type="entry name" value="Glycoside hydrolase/deacetylase"/>
    <property type="match status" value="1"/>
</dbReference>
<dbReference type="InterPro" id="IPR002509">
    <property type="entry name" value="NODB_dom"/>
</dbReference>
<dbReference type="SUPFAM" id="SSF88713">
    <property type="entry name" value="Glycoside hydrolase/deacetylase"/>
    <property type="match status" value="1"/>
</dbReference>
<dbReference type="OrthoDB" id="258610at2"/>
<feature type="domain" description="NodB homology" evidence="2">
    <location>
        <begin position="124"/>
        <end position="309"/>
    </location>
</feature>
<gene>
    <name evidence="3" type="ORF">DFQ01_1192</name>
</gene>
<keyword evidence="4" id="KW-1185">Reference proteome</keyword>
<feature type="compositionally biased region" description="Polar residues" evidence="1">
    <location>
        <begin position="106"/>
        <end position="116"/>
    </location>
</feature>
<evidence type="ECO:0000313" key="4">
    <source>
        <dbReference type="Proteomes" id="UP000246635"/>
    </source>
</evidence>
<reference evidence="3 4" key="1">
    <citation type="submission" date="2018-05" db="EMBL/GenBank/DDBJ databases">
        <title>Genomic Encyclopedia of Type Strains, Phase III (KMG-III): the genomes of soil and plant-associated and newly described type strains.</title>
        <authorList>
            <person name="Whitman W."/>
        </authorList>
    </citation>
    <scope>NUCLEOTIDE SEQUENCE [LARGE SCALE GENOMIC DNA]</scope>
    <source>
        <strain evidence="3 4">CECT 5696</strain>
    </source>
</reference>
<accession>A0A2V2YP91</accession>
<evidence type="ECO:0000313" key="3">
    <source>
        <dbReference type="EMBL" id="PWV97920.1"/>
    </source>
</evidence>
<name>A0A2V2YP91_9BACL</name>
<dbReference type="InterPro" id="IPR050248">
    <property type="entry name" value="Polysacc_deacetylase_ArnD"/>
</dbReference>
<dbReference type="GO" id="GO:0005975">
    <property type="term" value="P:carbohydrate metabolic process"/>
    <property type="evidence" value="ECO:0007669"/>
    <property type="project" value="InterPro"/>
</dbReference>
<organism evidence="3 4">
    <name type="scientific">Paenibacillus cellulosilyticus</name>
    <dbReference type="NCBI Taxonomy" id="375489"/>
    <lineage>
        <taxon>Bacteria</taxon>
        <taxon>Bacillati</taxon>
        <taxon>Bacillota</taxon>
        <taxon>Bacilli</taxon>
        <taxon>Bacillales</taxon>
        <taxon>Paenibacillaceae</taxon>
        <taxon>Paenibacillus</taxon>
    </lineage>
</organism>
<dbReference type="EMBL" id="QGTQ01000019">
    <property type="protein sequence ID" value="PWV97920.1"/>
    <property type="molecule type" value="Genomic_DNA"/>
</dbReference>